<comment type="function">
    <text evidence="2 8">Synthesizes alpha-1,4-glucan chains using ADP-glucose.</text>
</comment>
<evidence type="ECO:0000313" key="12">
    <source>
        <dbReference type="Proteomes" id="UP000810292"/>
    </source>
</evidence>
<evidence type="ECO:0000256" key="8">
    <source>
        <dbReference type="HAMAP-Rule" id="MF_00484"/>
    </source>
</evidence>
<name>A0A9D9IBP8_9SPIO</name>
<dbReference type="Pfam" id="PF08323">
    <property type="entry name" value="Glyco_transf_5"/>
    <property type="match status" value="1"/>
</dbReference>
<evidence type="ECO:0000256" key="2">
    <source>
        <dbReference type="ARBA" id="ARBA00002764"/>
    </source>
</evidence>
<gene>
    <name evidence="8" type="primary">glgA</name>
    <name evidence="11" type="ORF">IAA72_02350</name>
</gene>
<dbReference type="HAMAP" id="MF_00484">
    <property type="entry name" value="Glycogen_synth"/>
    <property type="match status" value="1"/>
</dbReference>
<evidence type="ECO:0000256" key="3">
    <source>
        <dbReference type="ARBA" id="ARBA00004964"/>
    </source>
</evidence>
<dbReference type="InterPro" id="IPR011835">
    <property type="entry name" value="GS/SS"/>
</dbReference>
<dbReference type="InterPro" id="IPR001296">
    <property type="entry name" value="Glyco_trans_1"/>
</dbReference>
<keyword evidence="5 8" id="KW-0328">Glycosyltransferase</keyword>
<evidence type="ECO:0000313" key="11">
    <source>
        <dbReference type="EMBL" id="MBO8468611.1"/>
    </source>
</evidence>
<evidence type="ECO:0000256" key="7">
    <source>
        <dbReference type="ARBA" id="ARBA00023056"/>
    </source>
</evidence>
<reference evidence="11" key="1">
    <citation type="submission" date="2020-10" db="EMBL/GenBank/DDBJ databases">
        <authorList>
            <person name="Gilroy R."/>
        </authorList>
    </citation>
    <scope>NUCLEOTIDE SEQUENCE</scope>
    <source>
        <strain evidence="11">14700</strain>
    </source>
</reference>
<accession>A0A9D9IBP8</accession>
<evidence type="ECO:0000256" key="4">
    <source>
        <dbReference type="ARBA" id="ARBA00010281"/>
    </source>
</evidence>
<organism evidence="11 12">
    <name type="scientific">Candidatus Ornithospirochaeta stercoravium</name>
    <dbReference type="NCBI Taxonomy" id="2840897"/>
    <lineage>
        <taxon>Bacteria</taxon>
        <taxon>Pseudomonadati</taxon>
        <taxon>Spirochaetota</taxon>
        <taxon>Spirochaetia</taxon>
        <taxon>Spirochaetales</taxon>
        <taxon>Spirochaetaceae</taxon>
        <taxon>Spirochaetaceae incertae sedis</taxon>
        <taxon>Candidatus Ornithospirochaeta</taxon>
    </lineage>
</organism>
<dbReference type="GO" id="GO:0004373">
    <property type="term" value="F:alpha-1,4-glucan glucosyltransferase (UDP-glucose donor) activity"/>
    <property type="evidence" value="ECO:0007669"/>
    <property type="project" value="InterPro"/>
</dbReference>
<dbReference type="Gene3D" id="3.40.50.2000">
    <property type="entry name" value="Glycogen Phosphorylase B"/>
    <property type="match status" value="2"/>
</dbReference>
<comment type="pathway">
    <text evidence="3 8">Glycan biosynthesis; glycogen biosynthesis.</text>
</comment>
<dbReference type="GO" id="GO:0009011">
    <property type="term" value="F:alpha-1,4-glucan glucosyltransferase (ADP-glucose donor) activity"/>
    <property type="evidence" value="ECO:0007669"/>
    <property type="project" value="UniProtKB-UniRule"/>
</dbReference>
<comment type="similarity">
    <text evidence="4 8">Belongs to the glycosyltransferase 1 family. Bacterial/plant glycogen synthase subfamily.</text>
</comment>
<evidence type="ECO:0000256" key="6">
    <source>
        <dbReference type="ARBA" id="ARBA00022679"/>
    </source>
</evidence>
<evidence type="ECO:0000256" key="5">
    <source>
        <dbReference type="ARBA" id="ARBA00022676"/>
    </source>
</evidence>
<dbReference type="PANTHER" id="PTHR45825:SF11">
    <property type="entry name" value="ALPHA AMYLASE DOMAIN-CONTAINING PROTEIN"/>
    <property type="match status" value="1"/>
</dbReference>
<evidence type="ECO:0000256" key="1">
    <source>
        <dbReference type="ARBA" id="ARBA00001478"/>
    </source>
</evidence>
<dbReference type="PANTHER" id="PTHR45825">
    <property type="entry name" value="GRANULE-BOUND STARCH SYNTHASE 1, CHLOROPLASTIC/AMYLOPLASTIC"/>
    <property type="match status" value="1"/>
</dbReference>
<protein>
    <recommendedName>
        <fullName evidence="8">Glycogen synthase</fullName>
        <ecNumber evidence="8">2.4.1.21</ecNumber>
    </recommendedName>
    <alternativeName>
        <fullName evidence="8">Starch [bacterial glycogen] synthase</fullName>
    </alternativeName>
</protein>
<dbReference type="Pfam" id="PF00534">
    <property type="entry name" value="Glycos_transf_1"/>
    <property type="match status" value="1"/>
</dbReference>
<dbReference type="GO" id="GO:0005978">
    <property type="term" value="P:glycogen biosynthetic process"/>
    <property type="evidence" value="ECO:0007669"/>
    <property type="project" value="UniProtKB-UniRule"/>
</dbReference>
<dbReference type="CDD" id="cd03791">
    <property type="entry name" value="GT5_Glycogen_synthase_DULL1-like"/>
    <property type="match status" value="1"/>
</dbReference>
<dbReference type="SUPFAM" id="SSF53756">
    <property type="entry name" value="UDP-Glycosyltransferase/glycogen phosphorylase"/>
    <property type="match status" value="1"/>
</dbReference>
<dbReference type="EMBL" id="JADIMF010000036">
    <property type="protein sequence ID" value="MBO8468611.1"/>
    <property type="molecule type" value="Genomic_DNA"/>
</dbReference>
<comment type="catalytic activity">
    <reaction evidence="1 8">
        <text>[(1-&gt;4)-alpha-D-glucosyl](n) + ADP-alpha-D-glucose = [(1-&gt;4)-alpha-D-glucosyl](n+1) + ADP + H(+)</text>
        <dbReference type="Rhea" id="RHEA:18189"/>
        <dbReference type="Rhea" id="RHEA-COMP:9584"/>
        <dbReference type="Rhea" id="RHEA-COMP:9587"/>
        <dbReference type="ChEBI" id="CHEBI:15378"/>
        <dbReference type="ChEBI" id="CHEBI:15444"/>
        <dbReference type="ChEBI" id="CHEBI:57498"/>
        <dbReference type="ChEBI" id="CHEBI:456216"/>
        <dbReference type="EC" id="2.4.1.21"/>
    </reaction>
</comment>
<comment type="caution">
    <text evidence="11">The sequence shown here is derived from an EMBL/GenBank/DDBJ whole genome shotgun (WGS) entry which is preliminary data.</text>
</comment>
<feature type="domain" description="Starch synthase catalytic" evidence="10">
    <location>
        <begin position="2"/>
        <end position="232"/>
    </location>
</feature>
<dbReference type="AlphaFoldDB" id="A0A9D9IBP8"/>
<dbReference type="NCBIfam" id="TIGR02095">
    <property type="entry name" value="glgA"/>
    <property type="match status" value="1"/>
</dbReference>
<dbReference type="EC" id="2.4.1.21" evidence="8"/>
<dbReference type="Proteomes" id="UP000810292">
    <property type="component" value="Unassembled WGS sequence"/>
</dbReference>
<dbReference type="InterPro" id="IPR013534">
    <property type="entry name" value="Starch_synth_cat_dom"/>
</dbReference>
<feature type="domain" description="Glycosyl transferase family 1" evidence="9">
    <location>
        <begin position="290"/>
        <end position="440"/>
    </location>
</feature>
<reference evidence="11" key="2">
    <citation type="journal article" date="2021" name="PeerJ">
        <title>Extensive microbial diversity within the chicken gut microbiome revealed by metagenomics and culture.</title>
        <authorList>
            <person name="Gilroy R."/>
            <person name="Ravi A."/>
            <person name="Getino M."/>
            <person name="Pursley I."/>
            <person name="Horton D.L."/>
            <person name="Alikhan N.F."/>
            <person name="Baker D."/>
            <person name="Gharbi K."/>
            <person name="Hall N."/>
            <person name="Watson M."/>
            <person name="Adriaenssens E.M."/>
            <person name="Foster-Nyarko E."/>
            <person name="Jarju S."/>
            <person name="Secka A."/>
            <person name="Antonio M."/>
            <person name="Oren A."/>
            <person name="Chaudhuri R.R."/>
            <person name="La Ragione R."/>
            <person name="Hildebrand F."/>
            <person name="Pallen M.J."/>
        </authorList>
    </citation>
    <scope>NUCLEOTIDE SEQUENCE</scope>
    <source>
        <strain evidence="11">14700</strain>
    </source>
</reference>
<evidence type="ECO:0000259" key="10">
    <source>
        <dbReference type="Pfam" id="PF08323"/>
    </source>
</evidence>
<proteinExistence type="inferred from homology"/>
<keyword evidence="7 8" id="KW-0320">Glycogen biosynthesis</keyword>
<feature type="binding site" evidence="8">
    <location>
        <position position="15"/>
    </location>
    <ligand>
        <name>ADP-alpha-D-glucose</name>
        <dbReference type="ChEBI" id="CHEBI:57498"/>
    </ligand>
</feature>
<evidence type="ECO:0000259" key="9">
    <source>
        <dbReference type="Pfam" id="PF00534"/>
    </source>
</evidence>
<keyword evidence="6 8" id="KW-0808">Transferase</keyword>
<sequence length="479" mass="53144">MNILMVSSEAVPFSKSGGLADVLGSLSPALKKKGEDVRVFMPMYSFIDRKGFRKSSSFSVEMLGGAEELSTVSKKVDGVEYVGLVHPYFTERKGIYGDTSFTPYPDNGERFMLFAASVAGYLKATGYDADIVHCHDWTAGLVPFFLKENGIKAKTVFTIHNLAYQGDFSRYDAVLSGLKMPEEFFSGAPDSRRLNMLKAGLEASDKITTVSPTYANEIQTGEFGCGLDWLLRDRKEDLEGILNGMDTSEWDSKHDKFFDEHYSSRNLEGKAALKARVQKEYGLEVNPSIPLFSMISRIADQKGYAELLGGNHPVLDELLSKKDFQLIVIGTGDKHYEEKLLELQAKHSGISVNLIFSAKAAHEVEGASDFFLMPSRYEPCGLNQMYSLHYGTLPVAHKTGGLADTIIDITENPDKGTGFLFDSLSSEAIEDGVNRAIQFYNENKDGLGKAIRRAMTEDLSWDRSAGEYIALYNTLVRRK</sequence>